<dbReference type="InterPro" id="IPR004170">
    <property type="entry name" value="WWE_dom"/>
</dbReference>
<dbReference type="EMBL" id="CP045903">
    <property type="protein sequence ID" value="QQP39182.1"/>
    <property type="molecule type" value="Genomic_DNA"/>
</dbReference>
<feature type="region of interest" description="Disordered" evidence="1">
    <location>
        <begin position="685"/>
        <end position="713"/>
    </location>
</feature>
<dbReference type="InterPro" id="IPR009060">
    <property type="entry name" value="UBA-like_sf"/>
</dbReference>
<gene>
    <name evidence="5" type="ORF">FKW44_019979</name>
</gene>
<feature type="domain" description="UBA" evidence="2">
    <location>
        <begin position="652"/>
        <end position="673"/>
    </location>
</feature>
<evidence type="ECO:0000259" key="3">
    <source>
        <dbReference type="Pfam" id="PF02825"/>
    </source>
</evidence>
<keyword evidence="6" id="KW-1185">Reference proteome</keyword>
<accession>A0A7T8GWP5</accession>
<feature type="region of interest" description="Disordered" evidence="1">
    <location>
        <begin position="214"/>
        <end position="251"/>
    </location>
</feature>
<dbReference type="InterPro" id="IPR037197">
    <property type="entry name" value="WWE_dom_sf"/>
</dbReference>
<evidence type="ECO:0000313" key="5">
    <source>
        <dbReference type="EMBL" id="QQP39182.1"/>
    </source>
</evidence>
<feature type="region of interest" description="Disordered" evidence="1">
    <location>
        <begin position="264"/>
        <end position="289"/>
    </location>
</feature>
<feature type="compositionally biased region" description="Low complexity" evidence="1">
    <location>
        <begin position="598"/>
        <end position="618"/>
    </location>
</feature>
<sequence length="1512" mass="163186">ANTGNNSSNKEAVPLVDYVHNVMKFVEAILSNNSTDDHCREFVTQKGLVPLMGILGLPNLPIDFPTHQACQSVAAVCKSILNLAHEPQVLKQGLLHLNEVLINLEPLHTPLEAPGGSVLLHELTSASNIAEATSNSQATPLLHHMSAAHAYIQMFIYVCRTGQNDIRTISVNHWGSELGLDVLKGLSKLFASLVWESTILLALCSDDTLPPNSEFGKADMDKLLPSQPQPTPNEQEETLSPSSGTESNSSVTMAMENLSTEPEVVSMDVDGSSSSEKKAPETTTTSSKYNPCLHHQIKQIKPLLSASSRLGRALAELFALLVKLCVGSPIRQRRGQHVPPTPSAPSSYAIAVASALNKLLASGLSWSPPPTSPIPGFRLTFFTCSVGFTPPMLFDDKKFPYHLMLMKFVNSGGLKAFFETFNWALSCGGKLSPEEGLESKELPEGTGEFLDSWLMLLERMVNPKAVLESPHTLPNFPIGNFVPFDPVKYLIRTHKLAFQAVMKIWGKSPLKVYGPRMAESVLSILCHILKGEKVIAEKLAAKNGKAEEDKSGVGGGAAVPTRIASRFASSPPFQMRLPYFLEDSFLSSVGNAAAETAAAAGPGGANTATTTTSSSSTSDQQPHAPPRTGESAAGGSEEAGGEPAPGFSFYDLQILMDMGFSRERCLEAMERTGAMYEATEYLLTAPSSIEQEEMPKDEEHESEEEDQDDEEAASLGLSKSIMDEFTAEALPGCLSLVDTLPETVFRTCDLLLAVFGRNGKEFKENILRELIAEVKKSIDSLLIHLNGASSPPQEDLFRTEESSKAAVRIHLFILLFEECKLLCAKIVEESKVVPNMTRLLSVSFDVLKSSEGALGTPKWMTPLLLFIDLHEKVILGMNRRVSLTSVCSRYWKWYDISSGRWNQYTPVSNRIIDDAFGAEKPKEIYYSIGTMIQTNEETGNRRPIMISIKSKESRESGKSGASSGSASNAMELVEDEKKVVDPYEEDVVTTVPTAEGLRKEDKSALLKACVGFVSIPVDSDALNAVLRLCLRLTQDFDMAVDFARLGGVKLLLELNQSSLFSGITSLATLLVRHVLEDPATLRHTMEKVIRTSTLNSQTTSKEINYILRVLAPAACRCPSIFVEVAKDVLRFDPSLLNKRITRKVHSRQGGLILTHTREVSQSVICDLLNFLVKSGSSNMATNNETPSESKSIASTTTTTTNTTASRSQSSSGGVIRNISSGDLPGTPAAPPPSKDNKKPFLSKSAVCRLLAELLITDHVYEAGIVDNITEDTSALAFLLDELLTSKADKDIGQLVKTLIAALASCNHQPEAQSALVYEVKQALHRALGNPESPNKHAKIQALTCLISTMIESCPSSALSQNNAATPTFKQNLQCQMNNIVKIMLKRGLITDLARVPHSLDLSSPSIAVTINSALKPLETLSRIVNQPTALVSSARKSKSDSPAAATSNEAISGSGGTTNAPSSGLLVDIPETESSDTTPATNNEGNNSSNSEATRAIGGDETGGGDLKPQSM</sequence>
<feature type="region of interest" description="Disordered" evidence="1">
    <location>
        <begin position="1178"/>
        <end position="1239"/>
    </location>
</feature>
<feature type="compositionally biased region" description="Low complexity" evidence="1">
    <location>
        <begin position="264"/>
        <end position="274"/>
    </location>
</feature>
<protein>
    <recommendedName>
        <fullName evidence="7">HECT-type E3 ubiquitin transferase</fullName>
    </recommendedName>
</protein>
<dbReference type="Pfam" id="PF06025">
    <property type="entry name" value="DUF913"/>
    <property type="match status" value="1"/>
</dbReference>
<feature type="domain" description="WWE" evidence="3">
    <location>
        <begin position="890"/>
        <end position="944"/>
    </location>
</feature>
<dbReference type="Pfam" id="PF00627">
    <property type="entry name" value="UBA"/>
    <property type="match status" value="1"/>
</dbReference>
<feature type="domain" description="DUF913" evidence="4">
    <location>
        <begin position="6"/>
        <end position="63"/>
    </location>
</feature>
<dbReference type="SUPFAM" id="SSF46934">
    <property type="entry name" value="UBA-like"/>
    <property type="match status" value="1"/>
</dbReference>
<feature type="compositionally biased region" description="Low complexity" evidence="1">
    <location>
        <begin position="1188"/>
        <end position="1211"/>
    </location>
</feature>
<evidence type="ECO:0000259" key="2">
    <source>
        <dbReference type="Pfam" id="PF00627"/>
    </source>
</evidence>
<name>A0A7T8GWP5_CALRO</name>
<feature type="non-terminal residue" evidence="5">
    <location>
        <position position="1512"/>
    </location>
</feature>
<dbReference type="OrthoDB" id="8068875at2759"/>
<feature type="region of interest" description="Disordered" evidence="1">
    <location>
        <begin position="598"/>
        <end position="645"/>
    </location>
</feature>
<feature type="compositionally biased region" description="Polar residues" evidence="1">
    <location>
        <begin position="1444"/>
        <end position="1462"/>
    </location>
</feature>
<evidence type="ECO:0000313" key="6">
    <source>
        <dbReference type="Proteomes" id="UP000595437"/>
    </source>
</evidence>
<dbReference type="InterPro" id="IPR010314">
    <property type="entry name" value="E3_Ub_ligase_DUF913"/>
</dbReference>
<evidence type="ECO:0000259" key="4">
    <source>
        <dbReference type="Pfam" id="PF06025"/>
    </source>
</evidence>
<dbReference type="Gene3D" id="1.10.8.10">
    <property type="entry name" value="DNA helicase RuvA subunit, C-terminal domain"/>
    <property type="match status" value="1"/>
</dbReference>
<feature type="compositionally biased region" description="Acidic residues" evidence="1">
    <location>
        <begin position="700"/>
        <end position="712"/>
    </location>
</feature>
<feature type="compositionally biased region" description="Low complexity" evidence="1">
    <location>
        <begin position="1482"/>
        <end position="1492"/>
    </location>
</feature>
<evidence type="ECO:0000256" key="1">
    <source>
        <dbReference type="SAM" id="MobiDB-lite"/>
    </source>
</evidence>
<reference evidence="6" key="1">
    <citation type="submission" date="2021-01" db="EMBL/GenBank/DDBJ databases">
        <title>Caligus Genome Assembly.</title>
        <authorList>
            <person name="Gallardo-Escarate C."/>
        </authorList>
    </citation>
    <scope>NUCLEOTIDE SEQUENCE [LARGE SCALE GENOMIC DNA]</scope>
</reference>
<feature type="compositionally biased region" description="Polar residues" evidence="1">
    <location>
        <begin position="238"/>
        <end position="251"/>
    </location>
</feature>
<proteinExistence type="predicted"/>
<dbReference type="InterPro" id="IPR015940">
    <property type="entry name" value="UBA"/>
</dbReference>
<feature type="region of interest" description="Disordered" evidence="1">
    <location>
        <begin position="1432"/>
        <end position="1512"/>
    </location>
</feature>
<dbReference type="SUPFAM" id="SSF117839">
    <property type="entry name" value="WWE domain"/>
    <property type="match status" value="1"/>
</dbReference>
<evidence type="ECO:0008006" key="7">
    <source>
        <dbReference type="Google" id="ProtNLM"/>
    </source>
</evidence>
<feature type="compositionally biased region" description="Low complexity" evidence="1">
    <location>
        <begin position="629"/>
        <end position="645"/>
    </location>
</feature>
<feature type="non-terminal residue" evidence="5">
    <location>
        <position position="1"/>
    </location>
</feature>
<dbReference type="Pfam" id="PF02825">
    <property type="entry name" value="WWE"/>
    <property type="match status" value="1"/>
</dbReference>
<dbReference type="Proteomes" id="UP000595437">
    <property type="component" value="Chromosome 14"/>
</dbReference>
<organism evidence="5 6">
    <name type="scientific">Caligus rogercresseyi</name>
    <name type="common">Sea louse</name>
    <dbReference type="NCBI Taxonomy" id="217165"/>
    <lineage>
        <taxon>Eukaryota</taxon>
        <taxon>Metazoa</taxon>
        <taxon>Ecdysozoa</taxon>
        <taxon>Arthropoda</taxon>
        <taxon>Crustacea</taxon>
        <taxon>Multicrustacea</taxon>
        <taxon>Hexanauplia</taxon>
        <taxon>Copepoda</taxon>
        <taxon>Siphonostomatoida</taxon>
        <taxon>Caligidae</taxon>
        <taxon>Caligus</taxon>
    </lineage>
</organism>